<organism evidence="2 3">
    <name type="scientific">Liparis tanakae</name>
    <name type="common">Tanaka's snailfish</name>
    <dbReference type="NCBI Taxonomy" id="230148"/>
    <lineage>
        <taxon>Eukaryota</taxon>
        <taxon>Metazoa</taxon>
        <taxon>Chordata</taxon>
        <taxon>Craniata</taxon>
        <taxon>Vertebrata</taxon>
        <taxon>Euteleostomi</taxon>
        <taxon>Actinopterygii</taxon>
        <taxon>Neopterygii</taxon>
        <taxon>Teleostei</taxon>
        <taxon>Neoteleostei</taxon>
        <taxon>Acanthomorphata</taxon>
        <taxon>Eupercaria</taxon>
        <taxon>Perciformes</taxon>
        <taxon>Cottioidei</taxon>
        <taxon>Cottales</taxon>
        <taxon>Liparidae</taxon>
        <taxon>Liparis</taxon>
    </lineage>
</organism>
<sequence>MQRLRSALTGSERHEDTAWKTSCTKTRRGRRAARRHGVEDELHEDTAWKTSCTKTSCTKTSCTKTQRGRRAARRRAARRPFKPTTRFCCQKRAPSEAAQAPPTTSSDRLAERQR</sequence>
<feature type="compositionally biased region" description="Basic residues" evidence="1">
    <location>
        <begin position="25"/>
        <end position="35"/>
    </location>
</feature>
<proteinExistence type="predicted"/>
<dbReference type="Proteomes" id="UP000314294">
    <property type="component" value="Unassembled WGS sequence"/>
</dbReference>
<feature type="compositionally biased region" description="Basic residues" evidence="1">
    <location>
        <begin position="66"/>
        <end position="81"/>
    </location>
</feature>
<feature type="region of interest" description="Disordered" evidence="1">
    <location>
        <begin position="1"/>
        <end position="43"/>
    </location>
</feature>
<dbReference type="AlphaFoldDB" id="A0A4Z2ETM5"/>
<comment type="caution">
    <text evidence="2">The sequence shown here is derived from an EMBL/GenBank/DDBJ whole genome shotgun (WGS) entry which is preliminary data.</text>
</comment>
<keyword evidence="3" id="KW-1185">Reference proteome</keyword>
<feature type="region of interest" description="Disordered" evidence="1">
    <location>
        <begin position="63"/>
        <end position="114"/>
    </location>
</feature>
<evidence type="ECO:0000313" key="3">
    <source>
        <dbReference type="Proteomes" id="UP000314294"/>
    </source>
</evidence>
<name>A0A4Z2ETM5_9TELE</name>
<accession>A0A4Z2ETM5</accession>
<reference evidence="2 3" key="1">
    <citation type="submission" date="2019-03" db="EMBL/GenBank/DDBJ databases">
        <title>First draft genome of Liparis tanakae, snailfish: a comprehensive survey of snailfish specific genes.</title>
        <authorList>
            <person name="Kim W."/>
            <person name="Song I."/>
            <person name="Jeong J.-H."/>
            <person name="Kim D."/>
            <person name="Kim S."/>
            <person name="Ryu S."/>
            <person name="Song J.Y."/>
            <person name="Lee S.K."/>
        </authorList>
    </citation>
    <scope>NUCLEOTIDE SEQUENCE [LARGE SCALE GENOMIC DNA]</scope>
    <source>
        <tissue evidence="2">Muscle</tissue>
    </source>
</reference>
<protein>
    <submittedName>
        <fullName evidence="2">Uncharacterized protein</fullName>
    </submittedName>
</protein>
<evidence type="ECO:0000313" key="2">
    <source>
        <dbReference type="EMBL" id="TNN31622.1"/>
    </source>
</evidence>
<gene>
    <name evidence="2" type="ORF">EYF80_058221</name>
</gene>
<dbReference type="EMBL" id="SRLO01003288">
    <property type="protein sequence ID" value="TNN31622.1"/>
    <property type="molecule type" value="Genomic_DNA"/>
</dbReference>
<evidence type="ECO:0000256" key="1">
    <source>
        <dbReference type="SAM" id="MobiDB-lite"/>
    </source>
</evidence>